<gene>
    <name evidence="3" type="ORF">HLH33_15695</name>
</gene>
<name>A0A7W4I7S1_GLUDI</name>
<proteinExistence type="predicted"/>
<evidence type="ECO:0000313" key="3">
    <source>
        <dbReference type="EMBL" id="MBB2157732.1"/>
    </source>
</evidence>
<dbReference type="SUPFAM" id="SSF47823">
    <property type="entry name" value="lambda integrase-like, N-terminal domain"/>
    <property type="match status" value="1"/>
</dbReference>
<protein>
    <submittedName>
        <fullName evidence="3">Uncharacterized protein</fullName>
    </submittedName>
</protein>
<feature type="region of interest" description="Disordered" evidence="2">
    <location>
        <begin position="1"/>
        <end position="24"/>
    </location>
</feature>
<dbReference type="AlphaFoldDB" id="A0A7W4I7S1"/>
<evidence type="ECO:0000313" key="4">
    <source>
        <dbReference type="Proteomes" id="UP000550787"/>
    </source>
</evidence>
<dbReference type="Gene3D" id="1.10.150.130">
    <property type="match status" value="1"/>
</dbReference>
<keyword evidence="1" id="KW-0238">DNA-binding</keyword>
<comment type="caution">
    <text evidence="3">The sequence shown here is derived from an EMBL/GenBank/DDBJ whole genome shotgun (WGS) entry which is preliminary data.</text>
</comment>
<reference evidence="3 4" key="1">
    <citation type="submission" date="2020-04" db="EMBL/GenBank/DDBJ databases">
        <title>Description of novel Gluconacetobacter.</title>
        <authorList>
            <person name="Sombolestani A."/>
        </authorList>
    </citation>
    <scope>NUCLEOTIDE SEQUENCE [LARGE SCALE GENOMIC DNA]</scope>
    <source>
        <strain evidence="3 4">LMG 7603</strain>
    </source>
</reference>
<dbReference type="InterPro" id="IPR010998">
    <property type="entry name" value="Integrase_recombinase_N"/>
</dbReference>
<feature type="non-terminal residue" evidence="3">
    <location>
        <position position="126"/>
    </location>
</feature>
<dbReference type="GO" id="GO:0003677">
    <property type="term" value="F:DNA binding"/>
    <property type="evidence" value="ECO:0007669"/>
    <property type="project" value="UniProtKB-KW"/>
</dbReference>
<dbReference type="EMBL" id="JABEQG010000041">
    <property type="protein sequence ID" value="MBB2157732.1"/>
    <property type="molecule type" value="Genomic_DNA"/>
</dbReference>
<dbReference type="Proteomes" id="UP000550787">
    <property type="component" value="Unassembled WGS sequence"/>
</dbReference>
<organism evidence="3 4">
    <name type="scientific">Gluconacetobacter diazotrophicus</name>
    <name type="common">Acetobacter diazotrophicus</name>
    <dbReference type="NCBI Taxonomy" id="33996"/>
    <lineage>
        <taxon>Bacteria</taxon>
        <taxon>Pseudomonadati</taxon>
        <taxon>Pseudomonadota</taxon>
        <taxon>Alphaproteobacteria</taxon>
        <taxon>Acetobacterales</taxon>
        <taxon>Acetobacteraceae</taxon>
        <taxon>Gluconacetobacter</taxon>
    </lineage>
</organism>
<sequence length="126" mass="13704">MAEPTDRSPPGSQARRRPVGRVARPVADVSPTTRKTYATSWADFTAWCAAREVTPLPVDLAAAAAWLNARARAGRSRPSLLVDRAALAARQREAGYPWQPDERVARAIARGRVRGRRPPPSAAALR</sequence>
<evidence type="ECO:0000256" key="1">
    <source>
        <dbReference type="ARBA" id="ARBA00023125"/>
    </source>
</evidence>
<evidence type="ECO:0000256" key="2">
    <source>
        <dbReference type="SAM" id="MobiDB-lite"/>
    </source>
</evidence>
<accession>A0A7W4I7S1</accession>